<name>A0A4Q4TAY5_9PEZI</name>
<reference evidence="5 6" key="1">
    <citation type="submission" date="2018-06" db="EMBL/GenBank/DDBJ databases">
        <title>Complete Genomes of Monosporascus.</title>
        <authorList>
            <person name="Robinson A.J."/>
            <person name="Natvig D.O."/>
        </authorList>
    </citation>
    <scope>NUCLEOTIDE SEQUENCE [LARGE SCALE GENOMIC DNA]</scope>
    <source>
        <strain evidence="5 6">CBS 110550</strain>
    </source>
</reference>
<evidence type="ECO:0008006" key="7">
    <source>
        <dbReference type="Google" id="ProtNLM"/>
    </source>
</evidence>
<evidence type="ECO:0000313" key="5">
    <source>
        <dbReference type="EMBL" id="RYP02427.1"/>
    </source>
</evidence>
<feature type="region of interest" description="Disordered" evidence="4">
    <location>
        <begin position="1042"/>
        <end position="1100"/>
    </location>
</feature>
<dbReference type="Gene3D" id="1.25.40.20">
    <property type="entry name" value="Ankyrin repeat-containing domain"/>
    <property type="match status" value="3"/>
</dbReference>
<feature type="repeat" description="ANK" evidence="3">
    <location>
        <begin position="895"/>
        <end position="927"/>
    </location>
</feature>
<feature type="repeat" description="ANK" evidence="3">
    <location>
        <begin position="930"/>
        <end position="958"/>
    </location>
</feature>
<dbReference type="InterPro" id="IPR002110">
    <property type="entry name" value="Ankyrin_rpt"/>
</dbReference>
<dbReference type="Proteomes" id="UP000293360">
    <property type="component" value="Unassembled WGS sequence"/>
</dbReference>
<dbReference type="EMBL" id="QJNU01000316">
    <property type="protein sequence ID" value="RYP02427.1"/>
    <property type="molecule type" value="Genomic_DNA"/>
</dbReference>
<feature type="compositionally biased region" description="Low complexity" evidence="4">
    <location>
        <begin position="1073"/>
        <end position="1086"/>
    </location>
</feature>
<dbReference type="AlphaFoldDB" id="A0A4Q4TAY5"/>
<gene>
    <name evidence="5" type="ORF">DL764_005806</name>
</gene>
<evidence type="ECO:0000256" key="4">
    <source>
        <dbReference type="SAM" id="MobiDB-lite"/>
    </source>
</evidence>
<keyword evidence="1" id="KW-0677">Repeat</keyword>
<protein>
    <recommendedName>
        <fullName evidence="7">Clr5 domain-containing protein</fullName>
    </recommendedName>
</protein>
<proteinExistence type="predicted"/>
<dbReference type="PROSITE" id="PS50297">
    <property type="entry name" value="ANK_REP_REGION"/>
    <property type="match status" value="4"/>
</dbReference>
<accession>A0A4Q4TAY5</accession>
<dbReference type="PANTHER" id="PTHR24198:SF165">
    <property type="entry name" value="ANKYRIN REPEAT-CONTAINING PROTEIN-RELATED"/>
    <property type="match status" value="1"/>
</dbReference>
<sequence>MVPRKSQFEYKLAKWGVRKNARRDEWQYLRRRMQKREGRISEVTIRGRIIPEHKIRRELQRYTTIPTAGEFRAGLPSPKTPEGDIIRVMSPGIGDLPHSWPSNLPWFLFKDQVPFILSWSAPFLNSLFAPSEFSEVLHLTLGREAHSQLQTVHLIPEAISATIVTLAKSIPEIGGEGLNTQPICNVGDMNSMATQLLVVLLFRLSNKLYEQGQIDEKIQSMHDDLIMHLIEEISKSNSAFLTDLLRSRSHASDAIKEAVYASALRTSKYEIIPQLLNAGVDPNPPVLVIIRQQFRIGRGKASISWRNPLLYHLTGLGIAAYRLDTRLAVMLLEAGATVGQGAHLLDLVAAGDNHDRTVEIAQLLVSAGTEVDHLYTSDSLVTHLSPLAAAIARNNNRLARFFIEKGADTDICRRPHSSYNKKRERLRGLRYGWRSDYLDSFNAGYTALHIAIVAENIEMTDQLLRPILNRSIILPKRALQEIFVTACWAGDLATAEKLLGLDIELNEGWKLGITPLVATAWNPDIQLAESLLRLGAHVDPLNQKLASFSTSRSPSALHVAAFHGNAALVQLLLDRGANLNLRFTPLRKEESRYDWLIPRGHTSPLQFALESRDPATAAILYPQAELLGGELSLAITMENESLISDLLSRAPDVLSSTILEAAATSGNIRAITSFFSSGGCYQSKALFRAVQAAILSKDLSIVEFLSAHRSQGPIDDYEASSLFNSIEREEWRLVHLFLRDPFLPYLEIDFKKYSFEHDDPPEYNTMLRAAMFANNMLLIKEMLHLGYRPRFVDFWILIEDEANAHHISGEIASLIWSFSAPSSMDLTERHRLLNFAIRNGLPQRVREWIPLVDTLNFYALNRAPLQEAAERDNIVLVRLLIHAGAEVNAPAFQYHGITALQAAAARGNLEIATLLIQQKADVNAPAAKGDGRTALEAAAEHGRLDMVHFLLENGANLEGPMRIHYVRAVDFAIGEGHFAVAKYLKEHGAWTDRDQELQDTAGVLDDCHFVYNEETQDWKIRWTKFNKEEDDWYSVAYSDTNTDDDSYSDSSNDTAEYANSSSQTEGAALSAVGSMGDDSDCGSSDGTTEDTNSGSETEGAIPSGIELMDEAMEDDFDLEAFLEETLEEHQVAMPSWTMSWIMELDASAEELDTGEHSAQWGPMLTEGGEGFPETFDENDFWNIQ</sequence>
<evidence type="ECO:0000256" key="2">
    <source>
        <dbReference type="ARBA" id="ARBA00023043"/>
    </source>
</evidence>
<dbReference type="PANTHER" id="PTHR24198">
    <property type="entry name" value="ANKYRIN REPEAT AND PROTEIN KINASE DOMAIN-CONTAINING PROTEIN"/>
    <property type="match status" value="1"/>
</dbReference>
<keyword evidence="6" id="KW-1185">Reference proteome</keyword>
<keyword evidence="2 3" id="KW-0040">ANK repeat</keyword>
<organism evidence="5 6">
    <name type="scientific">Monosporascus ibericus</name>
    <dbReference type="NCBI Taxonomy" id="155417"/>
    <lineage>
        <taxon>Eukaryota</taxon>
        <taxon>Fungi</taxon>
        <taxon>Dikarya</taxon>
        <taxon>Ascomycota</taxon>
        <taxon>Pezizomycotina</taxon>
        <taxon>Sordariomycetes</taxon>
        <taxon>Xylariomycetidae</taxon>
        <taxon>Xylariales</taxon>
        <taxon>Xylariales incertae sedis</taxon>
        <taxon>Monosporascus</taxon>
    </lineage>
</organism>
<comment type="caution">
    <text evidence="5">The sequence shown here is derived from an EMBL/GenBank/DDBJ whole genome shotgun (WGS) entry which is preliminary data.</text>
</comment>
<feature type="repeat" description="ANK" evidence="3">
    <location>
        <begin position="860"/>
        <end position="892"/>
    </location>
</feature>
<evidence type="ECO:0000256" key="1">
    <source>
        <dbReference type="ARBA" id="ARBA00022737"/>
    </source>
</evidence>
<dbReference type="PRINTS" id="PR01415">
    <property type="entry name" value="ANKYRIN"/>
</dbReference>
<dbReference type="OrthoDB" id="539213at2759"/>
<dbReference type="SUPFAM" id="SSF48403">
    <property type="entry name" value="Ankyrin repeat"/>
    <property type="match status" value="4"/>
</dbReference>
<dbReference type="Pfam" id="PF12796">
    <property type="entry name" value="Ank_2"/>
    <property type="match status" value="2"/>
</dbReference>
<evidence type="ECO:0000313" key="6">
    <source>
        <dbReference type="Proteomes" id="UP000293360"/>
    </source>
</evidence>
<dbReference type="InterPro" id="IPR036770">
    <property type="entry name" value="Ankyrin_rpt-contain_sf"/>
</dbReference>
<evidence type="ECO:0000256" key="3">
    <source>
        <dbReference type="PROSITE-ProRule" id="PRU00023"/>
    </source>
</evidence>
<feature type="repeat" description="ANK" evidence="3">
    <location>
        <begin position="552"/>
        <end position="584"/>
    </location>
</feature>
<dbReference type="SMART" id="SM00248">
    <property type="entry name" value="ANK"/>
    <property type="match status" value="11"/>
</dbReference>
<dbReference type="STRING" id="155417.A0A4Q4TAY5"/>
<dbReference type="PROSITE" id="PS50088">
    <property type="entry name" value="ANK_REPEAT"/>
    <property type="match status" value="4"/>
</dbReference>